<evidence type="ECO:0000256" key="1">
    <source>
        <dbReference type="SAM" id="MobiDB-lite"/>
    </source>
</evidence>
<evidence type="ECO:0000313" key="2">
    <source>
        <dbReference type="EMBL" id="KAK7448114.1"/>
    </source>
</evidence>
<dbReference type="EMBL" id="JBANRG010000039">
    <property type="protein sequence ID" value="KAK7448114.1"/>
    <property type="molecule type" value="Genomic_DNA"/>
</dbReference>
<feature type="region of interest" description="Disordered" evidence="1">
    <location>
        <begin position="410"/>
        <end position="509"/>
    </location>
</feature>
<feature type="compositionally biased region" description="Basic and acidic residues" evidence="1">
    <location>
        <begin position="439"/>
        <end position="451"/>
    </location>
</feature>
<name>A0ABR1J4P9_9AGAR</name>
<evidence type="ECO:0000313" key="3">
    <source>
        <dbReference type="Proteomes" id="UP001498398"/>
    </source>
</evidence>
<comment type="caution">
    <text evidence="2">The sequence shown here is derived from an EMBL/GenBank/DDBJ whole genome shotgun (WGS) entry which is preliminary data.</text>
</comment>
<keyword evidence="3" id="KW-1185">Reference proteome</keyword>
<organism evidence="2 3">
    <name type="scientific">Marasmiellus scandens</name>
    <dbReference type="NCBI Taxonomy" id="2682957"/>
    <lineage>
        <taxon>Eukaryota</taxon>
        <taxon>Fungi</taxon>
        <taxon>Dikarya</taxon>
        <taxon>Basidiomycota</taxon>
        <taxon>Agaricomycotina</taxon>
        <taxon>Agaricomycetes</taxon>
        <taxon>Agaricomycetidae</taxon>
        <taxon>Agaricales</taxon>
        <taxon>Marasmiineae</taxon>
        <taxon>Omphalotaceae</taxon>
        <taxon>Marasmiellus</taxon>
    </lineage>
</organism>
<protein>
    <submittedName>
        <fullName evidence="2">Uncharacterized protein</fullName>
    </submittedName>
</protein>
<feature type="region of interest" description="Disordered" evidence="1">
    <location>
        <begin position="269"/>
        <end position="299"/>
    </location>
</feature>
<feature type="compositionally biased region" description="Polar residues" evidence="1">
    <location>
        <begin position="487"/>
        <end position="497"/>
    </location>
</feature>
<dbReference type="Proteomes" id="UP001498398">
    <property type="component" value="Unassembled WGS sequence"/>
</dbReference>
<gene>
    <name evidence="2" type="ORF">VKT23_013873</name>
</gene>
<accession>A0ABR1J4P9</accession>
<reference evidence="2 3" key="1">
    <citation type="submission" date="2024-01" db="EMBL/GenBank/DDBJ databases">
        <title>A draft genome for the cacao thread blight pathogen Marasmiellus scandens.</title>
        <authorList>
            <person name="Baruah I.K."/>
            <person name="Leung J."/>
            <person name="Bukari Y."/>
            <person name="Amoako-Attah I."/>
            <person name="Meinhardt L.W."/>
            <person name="Bailey B.A."/>
            <person name="Cohen S.P."/>
        </authorList>
    </citation>
    <scope>NUCLEOTIDE SEQUENCE [LARGE SCALE GENOMIC DNA]</scope>
    <source>
        <strain evidence="2 3">GH-19</strain>
    </source>
</reference>
<sequence>MPARWTTNEQVKFLEKYVSLFCASQVAGTVSSEFMPMINCEWFAVYPIPEDDPDYAHKHAKQCDAPGENDLIQLIRKDNQKKKALTAVQVFSKLYYDTHVKPLVDAELDALRKASPTGKLEKGAHLAIVKRITKKAWESVSDEVKEQRLKSKAKQEKKNEDEAIETLMHQIPDLIEHVGKQLLTLGWTGMFMGGLDHKTSQLKTHFYDAGVNCVGLSFAESLPNHKNTLTGPFSAFVRDFYHATTKKTAEGAEPICKSVVVVKKKSSLQASKPMGQPASEKPEEAKSKKKGCTPGSTVPQIAQSPSAVPIIHGPGAPVITPVIAPVTATASPIVSPGPIPVAPVIEGPGTVPVAPGAPAAVPTIQATDPVINPQLTHLSPYTLSPSGIPMSFGPLELIPAMANAASADGHAASPKEGAASSKCKCGPAAGGTSGKRKHGQAELHEEGEKGNKTQTKKCKTIPKAASDSQVEKENIPPAVEAEDTTGACRSNCTCTTPKDSRNLIGGPGK</sequence>
<proteinExistence type="predicted"/>